<dbReference type="AlphaFoldDB" id="A0A9N8EG60"/>
<keyword evidence="3" id="KW-0732">Signal</keyword>
<keyword evidence="5" id="KW-1185">Reference proteome</keyword>
<organism evidence="4 5">
    <name type="scientific">Seminavis robusta</name>
    <dbReference type="NCBI Taxonomy" id="568900"/>
    <lineage>
        <taxon>Eukaryota</taxon>
        <taxon>Sar</taxon>
        <taxon>Stramenopiles</taxon>
        <taxon>Ochrophyta</taxon>
        <taxon>Bacillariophyta</taxon>
        <taxon>Bacillariophyceae</taxon>
        <taxon>Bacillariophycidae</taxon>
        <taxon>Naviculales</taxon>
        <taxon>Naviculaceae</taxon>
        <taxon>Seminavis</taxon>
    </lineage>
</organism>
<name>A0A9N8EG60_9STRA</name>
<sequence length="345" mass="37814">MTRTMSISTTLLLLFLAAASATEFCFYRNAYRDGRINRFDCSIPSGSKFKIIWKLLPPLGRRSLGDSNTDHDHRGLRSLEDNDSHDQRGRRLSHQELSFTIAFENNAGGSLSKTWSSSDLDGIGRMEEHDIGSPHDGLMYFVIQCDDDDGPLCDNGFIVSFVIVECGCADDEFEVEGTPCRVFQSPGGLVQGADVGCWPRPDPPTPGSAPSPTPCFSGEVEKHLELFSTADGGGVTLPFVHQATVGHMFFSPLRLVCIGVSSKVSICHHRDAQGLITYASVALELVEIARKHHAMVQMLVYGLLFVVTGVCWCVELILGPRLGVLFMLVLGLYKYNKRAANPKKG</sequence>
<evidence type="ECO:0000313" key="5">
    <source>
        <dbReference type="Proteomes" id="UP001153069"/>
    </source>
</evidence>
<feature type="compositionally biased region" description="Basic and acidic residues" evidence="1">
    <location>
        <begin position="68"/>
        <end position="88"/>
    </location>
</feature>
<reference evidence="4" key="1">
    <citation type="submission" date="2020-06" db="EMBL/GenBank/DDBJ databases">
        <authorList>
            <consortium name="Plant Systems Biology data submission"/>
        </authorList>
    </citation>
    <scope>NUCLEOTIDE SEQUENCE</scope>
    <source>
        <strain evidence="4">D6</strain>
    </source>
</reference>
<evidence type="ECO:0000256" key="1">
    <source>
        <dbReference type="SAM" id="MobiDB-lite"/>
    </source>
</evidence>
<feature type="chain" id="PRO_5040216025" evidence="3">
    <location>
        <begin position="22"/>
        <end position="345"/>
    </location>
</feature>
<evidence type="ECO:0000256" key="2">
    <source>
        <dbReference type="SAM" id="Phobius"/>
    </source>
</evidence>
<feature type="transmembrane region" description="Helical" evidence="2">
    <location>
        <begin position="300"/>
        <end position="333"/>
    </location>
</feature>
<evidence type="ECO:0000256" key="3">
    <source>
        <dbReference type="SAM" id="SignalP"/>
    </source>
</evidence>
<feature type="region of interest" description="Disordered" evidence="1">
    <location>
        <begin position="64"/>
        <end position="88"/>
    </location>
</feature>
<gene>
    <name evidence="4" type="ORF">SEMRO_951_G223890.1</name>
</gene>
<feature type="signal peptide" evidence="3">
    <location>
        <begin position="1"/>
        <end position="21"/>
    </location>
</feature>
<evidence type="ECO:0000313" key="4">
    <source>
        <dbReference type="EMBL" id="CAB9518641.1"/>
    </source>
</evidence>
<keyword evidence="2" id="KW-0472">Membrane</keyword>
<accession>A0A9N8EG60</accession>
<keyword evidence="2" id="KW-0812">Transmembrane</keyword>
<proteinExistence type="predicted"/>
<dbReference type="Proteomes" id="UP001153069">
    <property type="component" value="Unassembled WGS sequence"/>
</dbReference>
<protein>
    <submittedName>
        <fullName evidence="4">Uncharacterized protein</fullName>
    </submittedName>
</protein>
<dbReference type="EMBL" id="CAICTM010000949">
    <property type="protein sequence ID" value="CAB9518641.1"/>
    <property type="molecule type" value="Genomic_DNA"/>
</dbReference>
<keyword evidence="2" id="KW-1133">Transmembrane helix</keyword>
<comment type="caution">
    <text evidence="4">The sequence shown here is derived from an EMBL/GenBank/DDBJ whole genome shotgun (WGS) entry which is preliminary data.</text>
</comment>